<feature type="region of interest" description="Disordered" evidence="5">
    <location>
        <begin position="2711"/>
        <end position="2758"/>
    </location>
</feature>
<dbReference type="PANTHER" id="PTHR47424:SF6">
    <property type="entry name" value="PROLINE UTILIZATION TRANS-ACTIVATOR"/>
    <property type="match status" value="1"/>
</dbReference>
<keyword evidence="6" id="KW-0812">Transmembrane</keyword>
<dbReference type="PROSITE" id="PS00463">
    <property type="entry name" value="ZN2_CY6_FUNGAL_1"/>
    <property type="match status" value="1"/>
</dbReference>
<feature type="transmembrane region" description="Helical" evidence="6">
    <location>
        <begin position="1188"/>
        <end position="1206"/>
    </location>
</feature>
<dbReference type="CDD" id="cd00067">
    <property type="entry name" value="GAL4"/>
    <property type="match status" value="1"/>
</dbReference>
<dbReference type="Gene3D" id="4.10.240.10">
    <property type="entry name" value="Zn(2)-C6 fungal-type DNA-binding domain"/>
    <property type="match status" value="1"/>
</dbReference>
<feature type="transmembrane region" description="Helical" evidence="6">
    <location>
        <begin position="732"/>
        <end position="755"/>
    </location>
</feature>
<feature type="region of interest" description="Disordered" evidence="5">
    <location>
        <begin position="3293"/>
        <end position="3314"/>
    </location>
</feature>
<keyword evidence="3" id="KW-0804">Transcription</keyword>
<dbReference type="Proteomes" id="UP000266152">
    <property type="component" value="Unassembled WGS sequence"/>
</dbReference>
<dbReference type="InterPro" id="IPR022622">
    <property type="entry name" value="DUF3492"/>
</dbReference>
<evidence type="ECO:0000313" key="9">
    <source>
        <dbReference type="Proteomes" id="UP000266152"/>
    </source>
</evidence>
<dbReference type="Gene3D" id="3.40.50.2000">
    <property type="entry name" value="Glycogen Phosphorylase B"/>
    <property type="match status" value="1"/>
</dbReference>
<evidence type="ECO:0000256" key="2">
    <source>
        <dbReference type="ARBA" id="ARBA00023015"/>
    </source>
</evidence>
<dbReference type="PROSITE" id="PS50048">
    <property type="entry name" value="ZN2_CY6_FUNGAL_2"/>
    <property type="match status" value="1"/>
</dbReference>
<evidence type="ECO:0000259" key="7">
    <source>
        <dbReference type="PROSITE" id="PS50048"/>
    </source>
</evidence>
<sequence>MGEGVSNVPGDSHSLSSQRTALQEITAKMTLAHIRMEDYELQDAQLTEASHYLALAQTLNDWAGFALECTSTQQADRTNYLLACLASIEVPVILVCQHDCEALDDVDLSLASGVIVENACILSNGERRDYFKARRLRDTMARCTLQRDKRPDFFVGFLDRWETRPMPSVVRRAAKIAQHFDAVMEHGPIDPTARGKASSLESASKTMSAFEYLRRAEMVELQKCWTSGERKTCVSNGSNDSNTLPLSLAVLSSIIPEATELLSHSDTLSDPGSIWDECSALDGLPNLSQRIPRRSSFWDYGNGNKPLSSLGCFPITSEPTREHFDAVVRTQAHLKELGMLQVLEGPDEQRLLESLRCLIDHREGKSPITSIVQELVHGLLTRHIQVYKGLKTGFRVPRADVSFWGVSKDIQGAQLTEIYISLSSPSDAAVVLHTWLAYKGVSRAKRFEEESQLERANVGQDRNRVPATIRESVHEATYAELLSITQRLGNSQTGNAILDATQDLCRTMLIDETTRAVWRRSCALAALDDSLSMRQLLEQRLQYLVTLGSKKLPSLDNLCRLHELTRHLVDEAFLLGEKCVLRQIIQTLQSSFGTSKSQQGDLSVDINADLFSLIAFTVLRRAAFEDVYMETTDRCPLFLSQPDQAAVFSELWVLGSQCEIYFDLYPRDIGSVIYTRYNLFLQVDPPPADYRRGNEIMTMYPTSDETPPASKISAGNVSLTTHEKLKLWKKKFADAGAMSIFCLPAIVDVTMLTFIGRGCFMTAFMDPDHLEVAGYALLVSMLLTAGVTGWVGSVGHYYMAHYAYDNMIYFHIQRLSGGFVLTLLIALCGLIAFSLQRSVSAGFVFVAYLVCIATYFNILGVMSTMHLHEAPLTSGRKVILQTLPVLLLSPLISTFVNGHDLEIYLPIMYAFLLIILWRYRRLCQEWSGWMDNIPKFTSKDVSEWYSTRAVDENQGSNGDSEKTSDSEITQKAFTAAVTAYIRHTQEAKVSGFISDPLVRRVSEGMPFIEWLLKKTSAGKAPPPKFTTAWFTQLGEAINQQQQLRRGLKEHNSFILFRLARHDIGQNLGLFLLALMDRWIMMVMSARQPYPSIYTDSRSRYGIWLAIVYFCLSAMILDATLQKYWSHRYDVSHEKMSGLEDAEHIERQVESRRRELIVKAAADVFSKMTVFFGCTTILLWLLVESTETTIIYFMYVFGYSSAIVFQFNRCFTTNVSAHITMMMASAAVGFIVGCLLHAIPATAGFLYTDVLAQNLAAVLAATGTSWFAWEAETKTSVVASTQDQDDNEGVIVQKKITVDCNEDIKVSTTVVHDIVAIRTMQHDDGSRGADKLGELLRSSVQDPNYHTHATQWSDRLLRRVEDMWQTQKVTVTTSTSESFYQNGLDKVSSFSYSKSGVLHVVIGLLGETDCTLPVWEPTISVVACETLLHHVARSELGLSSAQAVQAEHFVHGTESLSKRYQMELASQDHASLSRLALQTEVKVMELLCLNIEVNSKWDSIPQTVREMILDRVSGNQQPMSIQVSEWVAEQGIDIQNVDFQLGLTLDIHGQCEENLGRISQSPPWLEKPAPFSELRVAASLSSRKQPPVRAALMWLNLVSSSVVKWTAIISGGGSNIERELSYLLSDLPFRSLLLWLVLLPWKVCRLMRNFWIYWFIIYNKPALVNIARLSKKGERRKIKLNRGAVVVEQPRETLTGFVSQGDDSYMTLTFHQGLLKEGPQEQSPAFFATYDQHSRLQTRVEQGHSRTATYTYAENTISRQPVIIEATRDNILTFGYYDQYGRITRGTISTTTENIGFQYHYRNKPKGNADLLRADYTPMRSSSGNSLSVFWGKPVDPDRYDWVPSKFIHRIVQHIDGKVYVTEYDYQHHRDPSIITYMQGDDGTKTAIAKRPQIFEVEEELLKRPDNLSFDTEDILYHYSTTQIKQLRRRASNAPTWSTYFNPVFWFVQWNRRVYKHVPTWRVRTELWNHWKSNNSLDASTACWVDEVILREEPSLRKYWQARDSGQLDKACQALDQDIDQIISAIGMETDVAEVSLLAIKTADLYTMGLGNDANPITTQPQNCYNDTKSRISVIFNDIGCWPISPGGVSNCRRDLVNGHSTIRNHVLAECANDFGIPRFQVEKNVQSMKLLPLWGLDGNTANHGVIHNLLESTVDDKIAATDLQADVVGTFVPLLTEFVKGARTKRYSRADLVKYSNVMLSMGKFFESKDYGTTWKSSQFKQAWMKAWLIPYNDPNINSASECFKMEQPSMSDFQDALGIFMAYLFIYAVQVPDDCPRVFQSTHHGISSLYGMILQCKQDVTFGIWDHAIYWRETCLNISPAQCELPLSVQSMLLAGISMASRLAYFHADVIMPCASVFNPMWEIEMGTDSGSVGSRKLFKRKVDPIVNGISNMSRFTPVEKVRTEKPTVVMLSNVQFIKGVKIAIQAADIIINQLGFEDYQLVIYGAKDRQPSYCIEMEKLIIESGLLGKVVLAGFGDPKVVLQDAWLFMNSSMSEGLPLAIGEAALAGVPIVATEVGATALVLTDPKNPERQYGEVVPPNNPMALARAQLSILSMVGPWSEFTGDDQEKPPVLPEEILPEHVEWLTGRFYEKANDRRKLGLLSREVVLQSFHGSRYLREHEQMYWIQCDSQPSYVVPRYSVMDTKSARQERRRQRRRVVDKNRKRAVRACERCKRRKNRCISSSPGACERCKEGSFVCIFADEAGASNDDVGQSGQMPASDPSDAFPRDPLPLATMSESGIQGEDDQTTSQDAYGLSGGLASSDSHMWSGFLLRLREAFGVDSQPGEADLRLNLPSSIPSKPATMSRAERQRLQHAVANFPPWPIARFLLNVCIEHGTDSFFYFDQAQLTTDLDRFYHDAESTLRFEASFLCLALGVFALGSQWTTLIKPQGWPSASMSIEEDIDPGKIFYSTARPLLGDIMDSTSIRSIQAAYVLSVYLMPASAIGPSYVYMGLALRKAIALEMYQDKSNAVVGEREAEISRRLWWSIYSLERHGFLVNPLHGTKVFANSKYRTVTIKLNRPSSISQDTITAQLPRPCAEIDSKQKFDNLQLQIANARLVKILDRLLESTVHPRSSEYRAVVHLYLNYYFASIALGKVSVVAAVRSHLQSALRPDQDAIPAAEPLDPLCRLCIRSAKKMLQLFEGLTYTDNLTRFSFTDFQGCSIATVILLLGGIIDGEEGDCNSKAVFGLECLRRMTGGNATAMMGVRFVEALQFITIEAAAKLAASRNADHPSVQRPSASDPADYAQWTEWLTKATDDGLQQAIVPSRSRTPCGSGPTMVMLRNTQSSFNEGSPERSNLAGSTTSEWEQNPGARQVEASLQYPIHVDESQAWQTAAHDDPMLAHDFQPTLNNDEHLYLMGLTGLDVLNFDFDVSKPGGFF</sequence>
<evidence type="ECO:0000256" key="4">
    <source>
        <dbReference type="ARBA" id="ARBA00023242"/>
    </source>
</evidence>
<evidence type="ECO:0000313" key="8">
    <source>
        <dbReference type="EMBL" id="RGP66743.1"/>
    </source>
</evidence>
<name>A0A395S2W8_FUSSP</name>
<comment type="caution">
    <text evidence="8">The sequence shown here is derived from an EMBL/GenBank/DDBJ whole genome shotgun (WGS) entry which is preliminary data.</text>
</comment>
<feature type="transmembrane region" description="Helical" evidence="6">
    <location>
        <begin position="1063"/>
        <end position="1080"/>
    </location>
</feature>
<reference evidence="8 9" key="1">
    <citation type="journal article" date="2018" name="PLoS Pathog.">
        <title>Evolution of structural diversity of trichothecenes, a family of toxins produced by plant pathogenic and entomopathogenic fungi.</title>
        <authorList>
            <person name="Proctor R.H."/>
            <person name="McCormick S.P."/>
            <person name="Kim H.S."/>
            <person name="Cardoza R.E."/>
            <person name="Stanley A.M."/>
            <person name="Lindo L."/>
            <person name="Kelly A."/>
            <person name="Brown D.W."/>
            <person name="Lee T."/>
            <person name="Vaughan M.M."/>
            <person name="Alexander N.J."/>
            <person name="Busman M."/>
            <person name="Gutierrez S."/>
        </authorList>
    </citation>
    <scope>NUCLEOTIDE SEQUENCE [LARGE SCALE GENOMIC DNA]</scope>
    <source>
        <strain evidence="8 9">NRRL 3299</strain>
    </source>
</reference>
<proteinExistence type="predicted"/>
<feature type="transmembrane region" description="Helical" evidence="6">
    <location>
        <begin position="1218"/>
        <end position="1238"/>
    </location>
</feature>
<dbReference type="GO" id="GO:0016740">
    <property type="term" value="F:transferase activity"/>
    <property type="evidence" value="ECO:0007669"/>
    <property type="project" value="UniProtKB-KW"/>
</dbReference>
<feature type="transmembrane region" description="Helical" evidence="6">
    <location>
        <begin position="1100"/>
        <end position="1120"/>
    </location>
</feature>
<feature type="transmembrane region" description="Helical" evidence="6">
    <location>
        <begin position="839"/>
        <end position="858"/>
    </location>
</feature>
<feature type="transmembrane region" description="Helical" evidence="6">
    <location>
        <begin position="903"/>
        <end position="919"/>
    </location>
</feature>
<dbReference type="STRING" id="5514.A0A395S2W8"/>
<feature type="transmembrane region" description="Helical" evidence="6">
    <location>
        <begin position="775"/>
        <end position="800"/>
    </location>
</feature>
<keyword evidence="1" id="KW-0479">Metal-binding</keyword>
<dbReference type="SMART" id="SM00066">
    <property type="entry name" value="GAL4"/>
    <property type="match status" value="1"/>
</dbReference>
<dbReference type="Pfam" id="PF11997">
    <property type="entry name" value="DUF3492"/>
    <property type="match status" value="1"/>
</dbReference>
<dbReference type="InterPro" id="IPR007219">
    <property type="entry name" value="XnlR_reg_dom"/>
</dbReference>
<protein>
    <submittedName>
        <fullName evidence="8">Glycosyl transferase</fullName>
    </submittedName>
</protein>
<keyword evidence="4" id="KW-0539">Nucleus</keyword>
<dbReference type="GO" id="GO:0000981">
    <property type="term" value="F:DNA-binding transcription factor activity, RNA polymerase II-specific"/>
    <property type="evidence" value="ECO:0007669"/>
    <property type="project" value="InterPro"/>
</dbReference>
<keyword evidence="6" id="KW-1133">Transmembrane helix</keyword>
<dbReference type="GO" id="GO:0008270">
    <property type="term" value="F:zinc ion binding"/>
    <property type="evidence" value="ECO:0007669"/>
    <property type="project" value="InterPro"/>
</dbReference>
<dbReference type="SUPFAM" id="SSF57701">
    <property type="entry name" value="Zn2/Cys6 DNA-binding domain"/>
    <property type="match status" value="1"/>
</dbReference>
<dbReference type="InterPro" id="IPR051127">
    <property type="entry name" value="Fungal_SecMet_Regulators"/>
</dbReference>
<gene>
    <name evidence="8" type="ORF">FSPOR_6483</name>
</gene>
<keyword evidence="9" id="KW-1185">Reference proteome</keyword>
<evidence type="ECO:0000256" key="1">
    <source>
        <dbReference type="ARBA" id="ARBA00022723"/>
    </source>
</evidence>
<keyword evidence="6" id="KW-0472">Membrane</keyword>
<accession>A0A395S2W8</accession>
<dbReference type="SUPFAM" id="SSF53756">
    <property type="entry name" value="UDP-Glycosyltransferase/glycogen phosphorylase"/>
    <property type="match status" value="1"/>
</dbReference>
<dbReference type="InterPro" id="IPR001138">
    <property type="entry name" value="Zn2Cys6_DnaBD"/>
</dbReference>
<dbReference type="GO" id="GO:0003677">
    <property type="term" value="F:DNA binding"/>
    <property type="evidence" value="ECO:0007669"/>
    <property type="project" value="InterPro"/>
</dbReference>
<feature type="domain" description="Zn(2)-C6 fungal-type" evidence="7">
    <location>
        <begin position="2671"/>
        <end position="2702"/>
    </location>
</feature>
<dbReference type="PANTHER" id="PTHR47424">
    <property type="entry name" value="REGULATORY PROTEIN GAL4"/>
    <property type="match status" value="1"/>
</dbReference>
<feature type="transmembrane region" description="Helical" evidence="6">
    <location>
        <begin position="1159"/>
        <end position="1182"/>
    </location>
</feature>
<evidence type="ECO:0000256" key="6">
    <source>
        <dbReference type="SAM" id="Phobius"/>
    </source>
</evidence>
<evidence type="ECO:0000256" key="3">
    <source>
        <dbReference type="ARBA" id="ARBA00023163"/>
    </source>
</evidence>
<evidence type="ECO:0000256" key="5">
    <source>
        <dbReference type="SAM" id="MobiDB-lite"/>
    </source>
</evidence>
<dbReference type="InterPro" id="IPR036864">
    <property type="entry name" value="Zn2-C6_fun-type_DNA-bd_sf"/>
</dbReference>
<feature type="compositionally biased region" description="Polar residues" evidence="5">
    <location>
        <begin position="3293"/>
        <end position="3313"/>
    </location>
</feature>
<dbReference type="EMBL" id="PXOF01000090">
    <property type="protein sequence ID" value="RGP66743.1"/>
    <property type="molecule type" value="Genomic_DNA"/>
</dbReference>
<organism evidence="8 9">
    <name type="scientific">Fusarium sporotrichioides</name>
    <dbReference type="NCBI Taxonomy" id="5514"/>
    <lineage>
        <taxon>Eukaryota</taxon>
        <taxon>Fungi</taxon>
        <taxon>Dikarya</taxon>
        <taxon>Ascomycota</taxon>
        <taxon>Pezizomycotina</taxon>
        <taxon>Sordariomycetes</taxon>
        <taxon>Hypocreomycetidae</taxon>
        <taxon>Hypocreales</taxon>
        <taxon>Nectriaceae</taxon>
        <taxon>Fusarium</taxon>
    </lineage>
</organism>
<dbReference type="Pfam" id="PF04082">
    <property type="entry name" value="Fungal_trans"/>
    <property type="match status" value="1"/>
</dbReference>
<dbReference type="CDD" id="cd12148">
    <property type="entry name" value="fungal_TF_MHR"/>
    <property type="match status" value="1"/>
</dbReference>
<dbReference type="GO" id="GO:0006351">
    <property type="term" value="P:DNA-templated transcription"/>
    <property type="evidence" value="ECO:0007669"/>
    <property type="project" value="InterPro"/>
</dbReference>
<feature type="transmembrane region" description="Helical" evidence="6">
    <location>
        <begin position="812"/>
        <end position="833"/>
    </location>
</feature>
<dbReference type="Pfam" id="PF13692">
    <property type="entry name" value="Glyco_trans_1_4"/>
    <property type="match status" value="1"/>
</dbReference>
<keyword evidence="8" id="KW-0808">Transferase</keyword>
<keyword evidence="2" id="KW-0805">Transcription regulation</keyword>